<feature type="binding site" evidence="7">
    <location>
        <position position="46"/>
    </location>
    <ligand>
        <name>substrate</name>
    </ligand>
</feature>
<feature type="binding site" evidence="7">
    <location>
        <position position="32"/>
    </location>
    <ligand>
        <name>substrate</name>
    </ligand>
</feature>
<feature type="binding site" evidence="7">
    <location>
        <position position="105"/>
    </location>
    <ligand>
        <name>Mg(2+)</name>
        <dbReference type="ChEBI" id="CHEBI:18420"/>
        <label>1</label>
    </ligand>
</feature>
<dbReference type="EMBL" id="DRSK01000031">
    <property type="protein sequence ID" value="HHE07410.1"/>
    <property type="molecule type" value="Genomic_DNA"/>
</dbReference>
<feature type="binding site" evidence="7">
    <location>
        <position position="73"/>
    </location>
    <ligand>
        <name>Mg(2+)</name>
        <dbReference type="ChEBI" id="CHEBI:18420"/>
        <label>2</label>
    </ligand>
</feature>
<comment type="subcellular location">
    <subcellularLocation>
        <location evidence="7">Cytoplasm</location>
    </subcellularLocation>
</comment>
<organism evidence="8">
    <name type="scientific">Chlorobaculum parvum</name>
    <dbReference type="NCBI Taxonomy" id="274539"/>
    <lineage>
        <taxon>Bacteria</taxon>
        <taxon>Pseudomonadati</taxon>
        <taxon>Chlorobiota</taxon>
        <taxon>Chlorobiia</taxon>
        <taxon>Chlorobiales</taxon>
        <taxon>Chlorobiaceae</taxon>
        <taxon>Chlorobaculum</taxon>
    </lineage>
</organism>
<dbReference type="InterPro" id="IPR008162">
    <property type="entry name" value="Pyrophosphatase"/>
</dbReference>
<proteinExistence type="inferred from homology"/>
<evidence type="ECO:0000313" key="8">
    <source>
        <dbReference type="EMBL" id="HHE07410.1"/>
    </source>
</evidence>
<comment type="caution">
    <text evidence="8">The sequence shown here is derived from an EMBL/GenBank/DDBJ whole genome shotgun (WGS) entry which is preliminary data.</text>
</comment>
<evidence type="ECO:0000256" key="1">
    <source>
        <dbReference type="ARBA" id="ARBA00001946"/>
    </source>
</evidence>
<dbReference type="CDD" id="cd00412">
    <property type="entry name" value="pyrophosphatase"/>
    <property type="match status" value="1"/>
</dbReference>
<accession>A0A7C5DBK8</accession>
<keyword evidence="4 7" id="KW-0378">Hydrolase</keyword>
<feature type="binding site" evidence="7">
    <location>
        <position position="73"/>
    </location>
    <ligand>
        <name>Mg(2+)</name>
        <dbReference type="ChEBI" id="CHEBI:18420"/>
        <label>1</label>
    </ligand>
</feature>
<dbReference type="EC" id="3.6.1.1" evidence="7"/>
<dbReference type="GO" id="GO:0004427">
    <property type="term" value="F:inorganic diphosphate phosphatase activity"/>
    <property type="evidence" value="ECO:0007669"/>
    <property type="project" value="UniProtKB-UniRule"/>
</dbReference>
<comment type="subunit">
    <text evidence="7">Homohexamer.</text>
</comment>
<protein>
    <recommendedName>
        <fullName evidence="7">Inorganic pyrophosphatase</fullName>
        <ecNumber evidence="7">3.6.1.1</ecNumber>
    </recommendedName>
    <alternativeName>
        <fullName evidence="7">Pyrophosphate phospho-hydrolase</fullName>
        <shortName evidence="7">PPase</shortName>
    </alternativeName>
</protein>
<dbReference type="SUPFAM" id="SSF50324">
    <property type="entry name" value="Inorganic pyrophosphatase"/>
    <property type="match status" value="1"/>
</dbReference>
<dbReference type="GO" id="GO:0000287">
    <property type="term" value="F:magnesium ion binding"/>
    <property type="evidence" value="ECO:0007669"/>
    <property type="project" value="UniProtKB-UniRule"/>
</dbReference>
<comment type="catalytic activity">
    <reaction evidence="6 7">
        <text>diphosphate + H2O = 2 phosphate + H(+)</text>
        <dbReference type="Rhea" id="RHEA:24576"/>
        <dbReference type="ChEBI" id="CHEBI:15377"/>
        <dbReference type="ChEBI" id="CHEBI:15378"/>
        <dbReference type="ChEBI" id="CHEBI:33019"/>
        <dbReference type="ChEBI" id="CHEBI:43474"/>
        <dbReference type="EC" id="3.6.1.1"/>
    </reaction>
</comment>
<dbReference type="FunFam" id="3.90.80.10:FF:000003">
    <property type="entry name" value="Inorganic pyrophosphatase"/>
    <property type="match status" value="1"/>
</dbReference>
<keyword evidence="5 7" id="KW-0460">Magnesium</keyword>
<sequence length="177" mass="20052">MNFNPWHHVEIGEECPNVVNAIIEISKDSKTKYELDKKTGMLKLDRVLFSSVLYPENYGFIPKTLGEDHDPLDIVVVSQCSIVPMCMLRARVIGVMRMIDHGEGDDKIIAVAEGDMSVSGINDIGDLGKHFQMELKHFFEEYKALENKTVLVEDFQDAATAKRILQESIDLYNKTFA</sequence>
<dbReference type="GO" id="GO:0005737">
    <property type="term" value="C:cytoplasm"/>
    <property type="evidence" value="ECO:0007669"/>
    <property type="project" value="UniProtKB-SubCell"/>
</dbReference>
<comment type="function">
    <text evidence="7">Catalyzes the hydrolysis of inorganic pyrophosphate (PPi) forming two phosphate ions.</text>
</comment>
<dbReference type="HAMAP" id="MF_00209">
    <property type="entry name" value="Inorganic_PPase"/>
    <property type="match status" value="1"/>
</dbReference>
<keyword evidence="3 7" id="KW-0479">Metal-binding</keyword>
<dbReference type="GO" id="GO:0006796">
    <property type="term" value="P:phosphate-containing compound metabolic process"/>
    <property type="evidence" value="ECO:0007669"/>
    <property type="project" value="InterPro"/>
</dbReference>
<evidence type="ECO:0000256" key="5">
    <source>
        <dbReference type="ARBA" id="ARBA00022842"/>
    </source>
</evidence>
<feature type="binding site" evidence="7">
    <location>
        <position position="58"/>
    </location>
    <ligand>
        <name>substrate</name>
    </ligand>
</feature>
<reference evidence="8" key="1">
    <citation type="journal article" date="2020" name="mSystems">
        <title>Genome- and Community-Level Interaction Insights into Carbon Utilization and Element Cycling Functions of Hydrothermarchaeota in Hydrothermal Sediment.</title>
        <authorList>
            <person name="Zhou Z."/>
            <person name="Liu Y."/>
            <person name="Xu W."/>
            <person name="Pan J."/>
            <person name="Luo Z.H."/>
            <person name="Li M."/>
        </authorList>
    </citation>
    <scope>NUCLEOTIDE SEQUENCE [LARGE SCALE GENOMIC DNA]</scope>
    <source>
        <strain evidence="8">HyVt-628</strain>
    </source>
</reference>
<feature type="binding site" evidence="7">
    <location>
        <position position="142"/>
    </location>
    <ligand>
        <name>substrate</name>
    </ligand>
</feature>
<evidence type="ECO:0000256" key="6">
    <source>
        <dbReference type="ARBA" id="ARBA00047820"/>
    </source>
</evidence>
<evidence type="ECO:0000256" key="3">
    <source>
        <dbReference type="ARBA" id="ARBA00022723"/>
    </source>
</evidence>
<dbReference type="Pfam" id="PF00719">
    <property type="entry name" value="Pyrophosphatase"/>
    <property type="match status" value="1"/>
</dbReference>
<gene>
    <name evidence="7" type="primary">ppa</name>
    <name evidence="8" type="ORF">ENL01_00510</name>
</gene>
<comment type="similarity">
    <text evidence="7">Belongs to the PPase family.</text>
</comment>
<comment type="cofactor">
    <cofactor evidence="1 7">
        <name>Mg(2+)</name>
        <dbReference type="ChEBI" id="CHEBI:18420"/>
    </cofactor>
</comment>
<keyword evidence="2 7" id="KW-0963">Cytoplasm</keyword>
<evidence type="ECO:0000256" key="7">
    <source>
        <dbReference type="HAMAP-Rule" id="MF_00209"/>
    </source>
</evidence>
<dbReference type="Gene3D" id="3.90.80.10">
    <property type="entry name" value="Inorganic pyrophosphatase"/>
    <property type="match status" value="1"/>
</dbReference>
<dbReference type="InterPro" id="IPR036649">
    <property type="entry name" value="Pyrophosphatase_sf"/>
</dbReference>
<dbReference type="PANTHER" id="PTHR10286">
    <property type="entry name" value="INORGANIC PYROPHOSPHATASE"/>
    <property type="match status" value="1"/>
</dbReference>
<dbReference type="Proteomes" id="UP000886059">
    <property type="component" value="Unassembled WGS sequence"/>
</dbReference>
<name>A0A7C5DBK8_9CHLB</name>
<feature type="binding site" evidence="7">
    <location>
        <position position="68"/>
    </location>
    <ligand>
        <name>Mg(2+)</name>
        <dbReference type="ChEBI" id="CHEBI:18420"/>
        <label>1</label>
    </ligand>
</feature>
<evidence type="ECO:0000256" key="4">
    <source>
        <dbReference type="ARBA" id="ARBA00022801"/>
    </source>
</evidence>
<dbReference type="AlphaFoldDB" id="A0A7C5DBK8"/>
<evidence type="ECO:0000256" key="2">
    <source>
        <dbReference type="ARBA" id="ARBA00022490"/>
    </source>
</evidence>